<dbReference type="InterPro" id="IPR010301">
    <property type="entry name" value="RRP1"/>
</dbReference>
<feature type="region of interest" description="Disordered" evidence="5">
    <location>
        <begin position="283"/>
        <end position="404"/>
    </location>
</feature>
<protein>
    <submittedName>
        <fullName evidence="6">Nucleolar protein,Nop52-domain-containing protein</fullName>
    </submittedName>
</protein>
<dbReference type="EMBL" id="RBNJ01000662">
    <property type="protein sequence ID" value="RUS34201.1"/>
    <property type="molecule type" value="Genomic_DNA"/>
</dbReference>
<keyword evidence="3" id="KW-0698">rRNA processing</keyword>
<dbReference type="Proteomes" id="UP000274822">
    <property type="component" value="Unassembled WGS sequence"/>
</dbReference>
<dbReference type="InterPro" id="IPR016024">
    <property type="entry name" value="ARM-type_fold"/>
</dbReference>
<feature type="region of interest" description="Disordered" evidence="5">
    <location>
        <begin position="424"/>
        <end position="460"/>
    </location>
</feature>
<dbReference type="PANTHER" id="PTHR13026">
    <property type="entry name" value="NNP-1 PROTEIN NOVEL NUCLEAR PROTEIN 1 NOP52"/>
    <property type="match status" value="1"/>
</dbReference>
<evidence type="ECO:0000256" key="2">
    <source>
        <dbReference type="ARBA" id="ARBA00006374"/>
    </source>
</evidence>
<comment type="caution">
    <text evidence="6">The sequence shown here is derived from an EMBL/GenBank/DDBJ whole genome shotgun (WGS) entry which is preliminary data.</text>
</comment>
<gene>
    <name evidence="6" type="ORF">BC938DRAFT_481882</name>
</gene>
<keyword evidence="7" id="KW-1185">Reference proteome</keyword>
<dbReference type="AlphaFoldDB" id="A0A433QWK5"/>
<name>A0A433QWK5_9FUNG</name>
<organism evidence="6 7">
    <name type="scientific">Jimgerdemannia flammicorona</name>
    <dbReference type="NCBI Taxonomy" id="994334"/>
    <lineage>
        <taxon>Eukaryota</taxon>
        <taxon>Fungi</taxon>
        <taxon>Fungi incertae sedis</taxon>
        <taxon>Mucoromycota</taxon>
        <taxon>Mucoromycotina</taxon>
        <taxon>Endogonomycetes</taxon>
        <taxon>Endogonales</taxon>
        <taxon>Endogonaceae</taxon>
        <taxon>Jimgerdemannia</taxon>
    </lineage>
</organism>
<dbReference type="Pfam" id="PF05997">
    <property type="entry name" value="Nop52"/>
    <property type="match status" value="1"/>
</dbReference>
<evidence type="ECO:0000256" key="5">
    <source>
        <dbReference type="SAM" id="MobiDB-lite"/>
    </source>
</evidence>
<reference evidence="6 7" key="1">
    <citation type="journal article" date="2018" name="New Phytol.">
        <title>Phylogenomics of Endogonaceae and evolution of mycorrhizas within Mucoromycota.</title>
        <authorList>
            <person name="Chang Y."/>
            <person name="Desiro A."/>
            <person name="Na H."/>
            <person name="Sandor L."/>
            <person name="Lipzen A."/>
            <person name="Clum A."/>
            <person name="Barry K."/>
            <person name="Grigoriev I.V."/>
            <person name="Martin F.M."/>
            <person name="Stajich J.E."/>
            <person name="Smith M.E."/>
            <person name="Bonito G."/>
            <person name="Spatafora J.W."/>
        </authorList>
    </citation>
    <scope>NUCLEOTIDE SEQUENCE [LARGE SCALE GENOMIC DNA]</scope>
    <source>
        <strain evidence="6 7">AD002</strain>
    </source>
</reference>
<evidence type="ECO:0000256" key="3">
    <source>
        <dbReference type="ARBA" id="ARBA00022552"/>
    </source>
</evidence>
<dbReference type="GO" id="GO:0005634">
    <property type="term" value="C:nucleus"/>
    <property type="evidence" value="ECO:0007669"/>
    <property type="project" value="UniProtKB-SubCell"/>
</dbReference>
<feature type="compositionally biased region" description="Acidic residues" evidence="5">
    <location>
        <begin position="283"/>
        <end position="368"/>
    </location>
</feature>
<dbReference type="GO" id="GO:0030688">
    <property type="term" value="C:preribosome, small subunit precursor"/>
    <property type="evidence" value="ECO:0007669"/>
    <property type="project" value="InterPro"/>
</dbReference>
<evidence type="ECO:0000313" key="7">
    <source>
        <dbReference type="Proteomes" id="UP000274822"/>
    </source>
</evidence>
<evidence type="ECO:0000313" key="6">
    <source>
        <dbReference type="EMBL" id="RUS34201.1"/>
    </source>
</evidence>
<accession>A0A433QWK5</accession>
<comment type="similarity">
    <text evidence="2">Belongs to the RRP1 family.</text>
</comment>
<proteinExistence type="inferred from homology"/>
<comment type="subcellular location">
    <subcellularLocation>
        <location evidence="1">Nucleus</location>
    </subcellularLocation>
</comment>
<keyword evidence="4" id="KW-0539">Nucleus</keyword>
<evidence type="ECO:0000256" key="4">
    <source>
        <dbReference type="ARBA" id="ARBA00023242"/>
    </source>
</evidence>
<dbReference type="SUPFAM" id="SSF48371">
    <property type="entry name" value="ARM repeat"/>
    <property type="match status" value="1"/>
</dbReference>
<feature type="compositionally biased region" description="Basic and acidic residues" evidence="5">
    <location>
        <begin position="429"/>
        <end position="443"/>
    </location>
</feature>
<sequence length="710" mass="79359">MVSLAADRKTRDKAIKSLQIYLSSKKDFTHREFLKLWKGLFYCFWMSDKPLVQQALADTLASLVLQMPCHNAIPFVGAFWETMAAEWYGIDRLRLDKYYLLLRKFINYSFKLLAQNEWDNGMMDDYIEIMTAGPLNPTNAKVPDSIRYHIIDVWLEELEKVVVAQLSTLAEDENFDVPTAALMQPMLNLMGRSPNNVVVKRVIESVFQAVLEKFVQELDRIEAVEDAEDEAEDLLNDTPPYIYDISSIRTALFATGADPITLDANRRKIYTLYRAFDEIVGEDLNEEDLDEEDLDEEDLDEEDLDEEKDLDEDDLDEDDLDEDDLDEDDLDEDDLDEEDWDEEEDPEEDGWEDVGEASDEEKGYEEEQMLLKKRKENRHANDNGRPQQNGAVTTKSKSKSLKAKDAKVVRDLARLTVDDVTEMDIDDDKEGRGEEKEAEERPAAKKRQDKKQKANGGARMAMRVGEVGKVGTVATVGKVETVATVGKVGTVATVGKMGTAATAATVGKMRTVATVGTVDTPFGSPVVNGGMKLKSQTHLFTSIDVPRVPSMHIQTHAKFITPTSSPVSAAAAKLKVMTTPVFALADDIPTSVPSSKKKVHWRLENNIVKRFNKFLPMQTIPGPIVTPTQPIKSALRDGTGSWSSSPTESVMLMPSNHRANGRATPNTNRKRKAAGAPTVEMNEAKTPSAGSTPGKRTPKRMMAQDFFFSI</sequence>
<evidence type="ECO:0000256" key="1">
    <source>
        <dbReference type="ARBA" id="ARBA00004123"/>
    </source>
</evidence>
<dbReference type="GO" id="GO:0006364">
    <property type="term" value="P:rRNA processing"/>
    <property type="evidence" value="ECO:0007669"/>
    <property type="project" value="UniProtKB-KW"/>
</dbReference>
<dbReference type="PANTHER" id="PTHR13026:SF0">
    <property type="entry name" value="RIBOSOMAL RNA PROCESSING 1B"/>
    <property type="match status" value="1"/>
</dbReference>
<feature type="region of interest" description="Disordered" evidence="5">
    <location>
        <begin position="634"/>
        <end position="700"/>
    </location>
</feature>